<evidence type="ECO:0000313" key="1">
    <source>
        <dbReference type="EMBL" id="KLU88305.1"/>
    </source>
</evidence>
<dbReference type="OrthoDB" id="4161406at2759"/>
<dbReference type="EMBL" id="ADBL01001765">
    <property type="status" value="NOT_ANNOTATED_CDS"/>
    <property type="molecule type" value="Genomic_DNA"/>
</dbReference>
<protein>
    <submittedName>
        <fullName evidence="1 2">Uncharacterized protein</fullName>
    </submittedName>
</protein>
<reference evidence="1" key="3">
    <citation type="submission" date="2011-03" db="EMBL/GenBank/DDBJ databases">
        <title>Annotation of Magnaporthe poae ATCC 64411.</title>
        <authorList>
            <person name="Ma L.-J."/>
            <person name="Dead R."/>
            <person name="Young S.K."/>
            <person name="Zeng Q."/>
            <person name="Gargeya S."/>
            <person name="Fitzgerald M."/>
            <person name="Haas B."/>
            <person name="Abouelleil A."/>
            <person name="Alvarado L."/>
            <person name="Arachchi H.M."/>
            <person name="Berlin A."/>
            <person name="Brown A."/>
            <person name="Chapman S.B."/>
            <person name="Chen Z."/>
            <person name="Dunbar C."/>
            <person name="Freedman E."/>
            <person name="Gearin G."/>
            <person name="Gellesch M."/>
            <person name="Goldberg J."/>
            <person name="Griggs A."/>
            <person name="Gujja S."/>
            <person name="Heiman D."/>
            <person name="Howarth C."/>
            <person name="Larson L."/>
            <person name="Lui A."/>
            <person name="MacDonald P.J.P."/>
            <person name="Mehta T."/>
            <person name="Montmayeur A."/>
            <person name="Murphy C."/>
            <person name="Neiman D."/>
            <person name="Pearson M."/>
            <person name="Priest M."/>
            <person name="Roberts A."/>
            <person name="Saif S."/>
            <person name="Shea T."/>
            <person name="Shenoy N."/>
            <person name="Sisk P."/>
            <person name="Stolte C."/>
            <person name="Sykes S."/>
            <person name="Yandava C."/>
            <person name="Wortman J."/>
            <person name="Nusbaum C."/>
            <person name="Birren B."/>
        </authorList>
    </citation>
    <scope>NUCLEOTIDE SEQUENCE</scope>
    <source>
        <strain evidence="1">ATCC 64411</strain>
    </source>
</reference>
<dbReference type="OMA" id="NFDICNN"/>
<evidence type="ECO:0000313" key="3">
    <source>
        <dbReference type="Proteomes" id="UP000011715"/>
    </source>
</evidence>
<dbReference type="Proteomes" id="UP000011715">
    <property type="component" value="Unassembled WGS sequence"/>
</dbReference>
<dbReference type="STRING" id="644358.A0A0C4E4A1"/>
<reference evidence="2" key="4">
    <citation type="journal article" date="2015" name="G3 (Bethesda)">
        <title>Genome sequences of three phytopathogenic species of the Magnaporthaceae family of fungi.</title>
        <authorList>
            <person name="Okagaki L.H."/>
            <person name="Nunes C.C."/>
            <person name="Sailsbery J."/>
            <person name="Clay B."/>
            <person name="Brown D."/>
            <person name="John T."/>
            <person name="Oh Y."/>
            <person name="Young N."/>
            <person name="Fitzgerald M."/>
            <person name="Haas B.J."/>
            <person name="Zeng Q."/>
            <person name="Young S."/>
            <person name="Adiconis X."/>
            <person name="Fan L."/>
            <person name="Levin J.Z."/>
            <person name="Mitchell T.K."/>
            <person name="Okubara P.A."/>
            <person name="Farman M.L."/>
            <person name="Kohn L.M."/>
            <person name="Birren B."/>
            <person name="Ma L.-J."/>
            <person name="Dean R.A."/>
        </authorList>
    </citation>
    <scope>NUCLEOTIDE SEQUENCE</scope>
    <source>
        <strain evidence="2">ATCC 64411 / 73-15</strain>
    </source>
</reference>
<name>A0A0C4E4A1_MAGP6</name>
<dbReference type="eggNOG" id="ENOG502SW8B">
    <property type="taxonomic scope" value="Eukaryota"/>
</dbReference>
<dbReference type="EMBL" id="ADBL01001764">
    <property type="status" value="NOT_ANNOTATED_CDS"/>
    <property type="molecule type" value="Genomic_DNA"/>
</dbReference>
<gene>
    <name evidence="1" type="ORF">MAPG_07292</name>
</gene>
<dbReference type="VEuPathDB" id="FungiDB:MAPG_07292"/>
<accession>A0A0C4E4A1</accession>
<sequence length="162" mass="17068">MPFVPAIVADAAAAAVAPPLVLGLAQNQRRSDGGSGGVGDSMHLTHDDIVGMAEVPTLNVRLEDSDRREHRRNLVGLCGVPQYNFDMCKDQLAKGKKVESSIPSKGVAKFVNIPPACMNLAVVLSGSCTGEGTRPVPCGSDCIQYTGLNDQQMMFLSKALQG</sequence>
<dbReference type="EnsemblFungi" id="MAPG_07292T0">
    <property type="protein sequence ID" value="MAPG_07292T0"/>
    <property type="gene ID" value="MAPG_07292"/>
</dbReference>
<organism evidence="2 3">
    <name type="scientific">Magnaporthiopsis poae (strain ATCC 64411 / 73-15)</name>
    <name type="common">Kentucky bluegrass fungus</name>
    <name type="synonym">Magnaporthe poae</name>
    <dbReference type="NCBI Taxonomy" id="644358"/>
    <lineage>
        <taxon>Eukaryota</taxon>
        <taxon>Fungi</taxon>
        <taxon>Dikarya</taxon>
        <taxon>Ascomycota</taxon>
        <taxon>Pezizomycotina</taxon>
        <taxon>Sordariomycetes</taxon>
        <taxon>Sordariomycetidae</taxon>
        <taxon>Magnaporthales</taxon>
        <taxon>Magnaporthaceae</taxon>
        <taxon>Magnaporthiopsis</taxon>
    </lineage>
</organism>
<proteinExistence type="predicted"/>
<dbReference type="EMBL" id="GL876971">
    <property type="protein sequence ID" value="KLU88305.1"/>
    <property type="molecule type" value="Genomic_DNA"/>
</dbReference>
<keyword evidence="3" id="KW-1185">Reference proteome</keyword>
<reference evidence="2" key="5">
    <citation type="submission" date="2015-06" db="UniProtKB">
        <authorList>
            <consortium name="EnsemblFungi"/>
        </authorList>
    </citation>
    <scope>IDENTIFICATION</scope>
    <source>
        <strain evidence="2">ATCC 64411</strain>
    </source>
</reference>
<reference evidence="1" key="1">
    <citation type="submission" date="2010-05" db="EMBL/GenBank/DDBJ databases">
        <title>The Genome Sequence of Magnaporthe poae strain ATCC 64411.</title>
        <authorList>
            <consortium name="The Broad Institute Genome Sequencing Platform"/>
            <consortium name="Broad Institute Genome Sequencing Center for Infectious Disease"/>
            <person name="Ma L.-J."/>
            <person name="Dead R."/>
            <person name="Young S."/>
            <person name="Zeng Q."/>
            <person name="Koehrsen M."/>
            <person name="Alvarado L."/>
            <person name="Berlin A."/>
            <person name="Chapman S.B."/>
            <person name="Chen Z."/>
            <person name="Freedman E."/>
            <person name="Gellesch M."/>
            <person name="Goldberg J."/>
            <person name="Griggs A."/>
            <person name="Gujja S."/>
            <person name="Heilman E.R."/>
            <person name="Heiman D."/>
            <person name="Hepburn T."/>
            <person name="Howarth C."/>
            <person name="Jen D."/>
            <person name="Larson L."/>
            <person name="Mehta T."/>
            <person name="Neiman D."/>
            <person name="Pearson M."/>
            <person name="Roberts A."/>
            <person name="Saif S."/>
            <person name="Shea T."/>
            <person name="Shenoy N."/>
            <person name="Sisk P."/>
            <person name="Stolte C."/>
            <person name="Sykes S."/>
            <person name="Walk T."/>
            <person name="White J."/>
            <person name="Yandava C."/>
            <person name="Haas B."/>
            <person name="Nusbaum C."/>
            <person name="Birren B."/>
        </authorList>
    </citation>
    <scope>NUCLEOTIDE SEQUENCE</scope>
    <source>
        <strain evidence="1">ATCC 64411</strain>
    </source>
</reference>
<evidence type="ECO:0000313" key="2">
    <source>
        <dbReference type="EnsemblFungi" id="MAPG_07292T0"/>
    </source>
</evidence>
<dbReference type="AlphaFoldDB" id="A0A0C4E4A1"/>
<reference evidence="3" key="2">
    <citation type="submission" date="2010-05" db="EMBL/GenBank/DDBJ databases">
        <title>The genome sequence of Magnaporthe poae strain ATCC 64411.</title>
        <authorList>
            <person name="Ma L.-J."/>
            <person name="Dead R."/>
            <person name="Young S."/>
            <person name="Zeng Q."/>
            <person name="Koehrsen M."/>
            <person name="Alvarado L."/>
            <person name="Berlin A."/>
            <person name="Chapman S.B."/>
            <person name="Chen Z."/>
            <person name="Freedman E."/>
            <person name="Gellesch M."/>
            <person name="Goldberg J."/>
            <person name="Griggs A."/>
            <person name="Gujja S."/>
            <person name="Heilman E.R."/>
            <person name="Heiman D."/>
            <person name="Hepburn T."/>
            <person name="Howarth C."/>
            <person name="Jen D."/>
            <person name="Larson L."/>
            <person name="Mehta T."/>
            <person name="Neiman D."/>
            <person name="Pearson M."/>
            <person name="Roberts A."/>
            <person name="Saif S."/>
            <person name="Shea T."/>
            <person name="Shenoy N."/>
            <person name="Sisk P."/>
            <person name="Stolte C."/>
            <person name="Sykes S."/>
            <person name="Walk T."/>
            <person name="White J."/>
            <person name="Yandava C."/>
            <person name="Haas B."/>
            <person name="Nusbaum C."/>
            <person name="Birren B."/>
        </authorList>
    </citation>
    <scope>NUCLEOTIDE SEQUENCE [LARGE SCALE GENOMIC DNA]</scope>
    <source>
        <strain evidence="3">ATCC 64411 / 73-15</strain>
    </source>
</reference>